<dbReference type="Proteomes" id="UP000050795">
    <property type="component" value="Unassembled WGS sequence"/>
</dbReference>
<keyword evidence="1" id="KW-1185">Reference proteome</keyword>
<evidence type="ECO:0000313" key="1">
    <source>
        <dbReference type="Proteomes" id="UP000050795"/>
    </source>
</evidence>
<name>A0AA85IXU7_TRIRE</name>
<dbReference type="WBParaSite" id="TREG1_116640.1">
    <property type="protein sequence ID" value="TREG1_116640.1"/>
    <property type="gene ID" value="TREG1_116640"/>
</dbReference>
<reference evidence="1" key="1">
    <citation type="submission" date="2022-06" db="EMBL/GenBank/DDBJ databases">
        <authorList>
            <person name="Berger JAMES D."/>
            <person name="Berger JAMES D."/>
        </authorList>
    </citation>
    <scope>NUCLEOTIDE SEQUENCE [LARGE SCALE GENOMIC DNA]</scope>
</reference>
<reference evidence="2" key="2">
    <citation type="submission" date="2023-11" db="UniProtKB">
        <authorList>
            <consortium name="WormBaseParasite"/>
        </authorList>
    </citation>
    <scope>IDENTIFICATION</scope>
</reference>
<evidence type="ECO:0000313" key="2">
    <source>
        <dbReference type="WBParaSite" id="TREG1_116640.1"/>
    </source>
</evidence>
<organism evidence="1 2">
    <name type="scientific">Trichobilharzia regenti</name>
    <name type="common">Nasal bird schistosome</name>
    <dbReference type="NCBI Taxonomy" id="157069"/>
    <lineage>
        <taxon>Eukaryota</taxon>
        <taxon>Metazoa</taxon>
        <taxon>Spiralia</taxon>
        <taxon>Lophotrochozoa</taxon>
        <taxon>Platyhelminthes</taxon>
        <taxon>Trematoda</taxon>
        <taxon>Digenea</taxon>
        <taxon>Strigeidida</taxon>
        <taxon>Schistosomatoidea</taxon>
        <taxon>Schistosomatidae</taxon>
        <taxon>Trichobilharzia</taxon>
    </lineage>
</organism>
<accession>A0AA85IXU7</accession>
<proteinExistence type="predicted"/>
<protein>
    <submittedName>
        <fullName evidence="2">Uncharacterized protein</fullName>
    </submittedName>
</protein>
<dbReference type="AlphaFoldDB" id="A0AA85IXU7"/>
<sequence>MKIEALSNRQCTEMTKIDKLHCDKKNEKLDITIFRICILNSVHVGDPYTIGDFFGDLFNFMTHVKEMSGNGTIENICSSLDIGFSVMSQCDCTLRYVCTFVYTVVVKMRKGIC</sequence>